<evidence type="ECO:0000259" key="7">
    <source>
        <dbReference type="Pfam" id="PF00482"/>
    </source>
</evidence>
<dbReference type="GO" id="GO:0005886">
    <property type="term" value="C:plasma membrane"/>
    <property type="evidence" value="ECO:0007669"/>
    <property type="project" value="UniProtKB-SubCell"/>
</dbReference>
<evidence type="ECO:0000256" key="1">
    <source>
        <dbReference type="ARBA" id="ARBA00004651"/>
    </source>
</evidence>
<feature type="domain" description="Type II secretion system protein GspF" evidence="7">
    <location>
        <begin position="114"/>
        <end position="232"/>
    </location>
</feature>
<evidence type="ECO:0000256" key="4">
    <source>
        <dbReference type="ARBA" id="ARBA00022989"/>
    </source>
</evidence>
<keyword evidence="4 6" id="KW-1133">Transmembrane helix</keyword>
<name>A0A543KKB1_9MICO</name>
<comment type="caution">
    <text evidence="8">The sequence shown here is derived from an EMBL/GenBank/DDBJ whole genome shotgun (WGS) entry which is preliminary data.</text>
</comment>
<keyword evidence="9" id="KW-1185">Reference proteome</keyword>
<dbReference type="EMBL" id="VFPU01000001">
    <property type="protein sequence ID" value="TQM95519.1"/>
    <property type="molecule type" value="Genomic_DNA"/>
</dbReference>
<sequence length="247" mass="25204">MIALVLPLLCGVAAGAAVLVLPRRSDPEWTPRAAWGASGTRLPTRPGGVVALLVGRRGGVRPRWRRGGIGSRVIGSRVAGSRVIGSRGIGSARVGATGPSAVAPAHPATVPEALELLALALLGGGSLSSAVSRVGAVLPGGVGADLSEVAVRLRRGMPGEEAWEGLEPSWEPAWRSLQLAEAAGVPPGQALGRAAQDLRRDAVADVEVAAAKLGIRLVVPLGLAFLPAFVLTTVLPLVLALMRDLSW</sequence>
<dbReference type="PANTHER" id="PTHR35007">
    <property type="entry name" value="INTEGRAL MEMBRANE PROTEIN-RELATED"/>
    <property type="match status" value="1"/>
</dbReference>
<dbReference type="OrthoDB" id="4871660at2"/>
<evidence type="ECO:0000256" key="5">
    <source>
        <dbReference type="ARBA" id="ARBA00023136"/>
    </source>
</evidence>
<dbReference type="RefSeq" id="WP_141817269.1">
    <property type="nucleotide sequence ID" value="NZ_BAAAIL010000003.1"/>
</dbReference>
<evidence type="ECO:0000313" key="8">
    <source>
        <dbReference type="EMBL" id="TQM95519.1"/>
    </source>
</evidence>
<evidence type="ECO:0000313" key="9">
    <source>
        <dbReference type="Proteomes" id="UP000315133"/>
    </source>
</evidence>
<dbReference type="Proteomes" id="UP000315133">
    <property type="component" value="Unassembled WGS sequence"/>
</dbReference>
<gene>
    <name evidence="8" type="ORF">FB476_0363</name>
</gene>
<reference evidence="8 9" key="1">
    <citation type="submission" date="2019-06" db="EMBL/GenBank/DDBJ databases">
        <title>Sequencing the genomes of 1000 actinobacteria strains.</title>
        <authorList>
            <person name="Klenk H.-P."/>
        </authorList>
    </citation>
    <scope>NUCLEOTIDE SEQUENCE [LARGE SCALE GENOMIC DNA]</scope>
    <source>
        <strain evidence="8 9">DSM 12362</strain>
    </source>
</reference>
<protein>
    <submittedName>
        <fullName evidence="8">Type II secretion system (T2SS) protein F</fullName>
    </submittedName>
</protein>
<dbReference type="PANTHER" id="PTHR35007:SF3">
    <property type="entry name" value="POSSIBLE CONSERVED ALANINE RICH MEMBRANE PROTEIN"/>
    <property type="match status" value="1"/>
</dbReference>
<keyword evidence="2" id="KW-1003">Cell membrane</keyword>
<feature type="transmembrane region" description="Helical" evidence="6">
    <location>
        <begin position="217"/>
        <end position="242"/>
    </location>
</feature>
<keyword evidence="3 6" id="KW-0812">Transmembrane</keyword>
<comment type="subcellular location">
    <subcellularLocation>
        <location evidence="1">Cell membrane</location>
        <topology evidence="1">Multi-pass membrane protein</topology>
    </subcellularLocation>
</comment>
<accession>A0A543KKB1</accession>
<evidence type="ECO:0000256" key="2">
    <source>
        <dbReference type="ARBA" id="ARBA00022475"/>
    </source>
</evidence>
<organism evidence="8 9">
    <name type="scientific">Ornithinimicrobium humiphilum</name>
    <dbReference type="NCBI Taxonomy" id="125288"/>
    <lineage>
        <taxon>Bacteria</taxon>
        <taxon>Bacillati</taxon>
        <taxon>Actinomycetota</taxon>
        <taxon>Actinomycetes</taxon>
        <taxon>Micrococcales</taxon>
        <taxon>Ornithinimicrobiaceae</taxon>
        <taxon>Ornithinimicrobium</taxon>
    </lineage>
</organism>
<evidence type="ECO:0000256" key="3">
    <source>
        <dbReference type="ARBA" id="ARBA00022692"/>
    </source>
</evidence>
<evidence type="ECO:0000256" key="6">
    <source>
        <dbReference type="SAM" id="Phobius"/>
    </source>
</evidence>
<dbReference type="InterPro" id="IPR018076">
    <property type="entry name" value="T2SS_GspF_dom"/>
</dbReference>
<proteinExistence type="predicted"/>
<dbReference type="Pfam" id="PF00482">
    <property type="entry name" value="T2SSF"/>
    <property type="match status" value="1"/>
</dbReference>
<dbReference type="AlphaFoldDB" id="A0A543KKB1"/>
<keyword evidence="5 6" id="KW-0472">Membrane</keyword>